<accession>N9BDX2</accession>
<organism evidence="1 2">
    <name type="scientific">Acinetobacter johnsonii ANC 3681</name>
    <dbReference type="NCBI Taxonomy" id="1217662"/>
    <lineage>
        <taxon>Bacteria</taxon>
        <taxon>Pseudomonadati</taxon>
        <taxon>Pseudomonadota</taxon>
        <taxon>Gammaproteobacteria</taxon>
        <taxon>Moraxellales</taxon>
        <taxon>Moraxellaceae</taxon>
        <taxon>Acinetobacter</taxon>
    </lineage>
</organism>
<gene>
    <name evidence="1" type="ORF">F946_01275</name>
</gene>
<reference evidence="1 2" key="1">
    <citation type="submission" date="2013-02" db="EMBL/GenBank/DDBJ databases">
        <title>The Genome Sequence of Acinetobacter johnsonii ANC 3681.</title>
        <authorList>
            <consortium name="The Broad Institute Genome Sequencing Platform"/>
            <consortium name="The Broad Institute Genome Sequencing Center for Infectious Disease"/>
            <person name="Cerqueira G."/>
            <person name="Feldgarden M."/>
            <person name="Courvalin P."/>
            <person name="Perichon B."/>
            <person name="Grillot-Courvalin C."/>
            <person name="Clermont D."/>
            <person name="Rocha E."/>
            <person name="Yoon E.-J."/>
            <person name="Nemec A."/>
            <person name="Walker B."/>
            <person name="Young S.K."/>
            <person name="Zeng Q."/>
            <person name="Gargeya S."/>
            <person name="Fitzgerald M."/>
            <person name="Haas B."/>
            <person name="Abouelleil A."/>
            <person name="Alvarado L."/>
            <person name="Arachchi H.M."/>
            <person name="Berlin A.M."/>
            <person name="Chapman S.B."/>
            <person name="Dewar J."/>
            <person name="Goldberg J."/>
            <person name="Griggs A."/>
            <person name="Gujja S."/>
            <person name="Hansen M."/>
            <person name="Howarth C."/>
            <person name="Imamovic A."/>
            <person name="Larimer J."/>
            <person name="McCowan C."/>
            <person name="Murphy C."/>
            <person name="Neiman D."/>
            <person name="Pearson M."/>
            <person name="Priest M."/>
            <person name="Roberts A."/>
            <person name="Saif S."/>
            <person name="Shea T."/>
            <person name="Sisk P."/>
            <person name="Sykes S."/>
            <person name="Wortman J."/>
            <person name="Nusbaum C."/>
            <person name="Birren B."/>
        </authorList>
    </citation>
    <scope>NUCLEOTIDE SEQUENCE [LARGE SCALE GENOMIC DNA]</scope>
    <source>
        <strain evidence="1 2">ANC 3681</strain>
    </source>
</reference>
<comment type="caution">
    <text evidence="1">The sequence shown here is derived from an EMBL/GenBank/DDBJ whole genome shotgun (WGS) entry which is preliminary data.</text>
</comment>
<name>N9BDX2_ACIJO</name>
<dbReference type="HOGENOM" id="CLU_1860876_0_0_6"/>
<protein>
    <submittedName>
        <fullName evidence="1">Uncharacterized protein</fullName>
    </submittedName>
</protein>
<dbReference type="AlphaFoldDB" id="N9BDX2"/>
<dbReference type="RefSeq" id="WP_004980317.1">
    <property type="nucleotide sequence ID" value="NZ_KB849705.1"/>
</dbReference>
<proteinExistence type="predicted"/>
<dbReference type="Proteomes" id="UP000018444">
    <property type="component" value="Unassembled WGS sequence"/>
</dbReference>
<evidence type="ECO:0000313" key="2">
    <source>
        <dbReference type="Proteomes" id="UP000018444"/>
    </source>
</evidence>
<dbReference type="EMBL" id="APPZ01000007">
    <property type="protein sequence ID" value="ENV71822.1"/>
    <property type="molecule type" value="Genomic_DNA"/>
</dbReference>
<sequence>MKRNMLLAVYGITFTTTITTSTLSLAQPQLHPLEKPSLEVNSTQQPFDFFKSAKQQELNSIQQHENDLFKTQEDRRHTANMSSFERSHYYLINHDTGALNLEENESRNKALINAQREKSFNDDDFRFSQLYWDTQKH</sequence>
<evidence type="ECO:0000313" key="1">
    <source>
        <dbReference type="EMBL" id="ENV71822.1"/>
    </source>
</evidence>
<dbReference type="GeneID" id="56338470"/>